<evidence type="ECO:0000256" key="4">
    <source>
        <dbReference type="ARBA" id="ARBA00022643"/>
    </source>
</evidence>
<dbReference type="GO" id="GO:0022900">
    <property type="term" value="P:electron transport chain"/>
    <property type="evidence" value="ECO:0007669"/>
    <property type="project" value="UniProtKB-UniRule"/>
</dbReference>
<comment type="similarity">
    <text evidence="6">Belongs to the RnfG family.</text>
</comment>
<comment type="caution">
    <text evidence="9">The sequence shown here is derived from an EMBL/GenBank/DDBJ whole genome shotgun (WGS) entry which is preliminary data.</text>
</comment>
<feature type="domain" description="FMN-binding" evidence="8">
    <location>
        <begin position="107"/>
        <end position="196"/>
    </location>
</feature>
<protein>
    <recommendedName>
        <fullName evidence="6">Ion-translocating oxidoreductase complex subunit G</fullName>
        <ecNumber evidence="6">7.-.-.-</ecNumber>
    </recommendedName>
    <alternativeName>
        <fullName evidence="6">Rnf electron transport complex subunit G</fullName>
    </alternativeName>
</protein>
<accession>A0AAW4MU74</accession>
<sequence>MNIKRIIKDTCILFIITIVSGSLLGFVYNSTKDKIAVKQEETKLLAYKQVMSEADDFKADYSKLIQQSSKLLTKDYGKNGIEITNALGAYKENKLQGYVIQVTDKDGFGGEIELIIGIDLNKQIKGVEILSINETVGLGMNAKNESFRLQYLNKKVDSFVITKTGKEKDNEIDSLSSATITSKAVTNGVNGALDFYDLLKGDGQHE</sequence>
<comment type="function">
    <text evidence="6">Part of a membrane-bound complex that couples electron transfer with translocation of ions across the membrane.</text>
</comment>
<feature type="transmembrane region" description="Helical" evidence="7">
    <location>
        <begin position="12"/>
        <end position="28"/>
    </location>
</feature>
<keyword evidence="1 6" id="KW-0813">Transport</keyword>
<keyword evidence="6" id="KW-1003">Cell membrane</keyword>
<proteinExistence type="inferred from homology"/>
<evidence type="ECO:0000256" key="7">
    <source>
        <dbReference type="SAM" id="Phobius"/>
    </source>
</evidence>
<keyword evidence="5 6" id="KW-0249">Electron transport</keyword>
<evidence type="ECO:0000313" key="11">
    <source>
        <dbReference type="Proteomes" id="UP001196408"/>
    </source>
</evidence>
<keyword evidence="6 7" id="KW-0812">Transmembrane</keyword>
<organism evidence="9 11">
    <name type="scientific">Catenibacterium mitsuokai</name>
    <dbReference type="NCBI Taxonomy" id="100886"/>
    <lineage>
        <taxon>Bacteria</taxon>
        <taxon>Bacillati</taxon>
        <taxon>Bacillota</taxon>
        <taxon>Erysipelotrichia</taxon>
        <taxon>Erysipelotrichales</taxon>
        <taxon>Coprobacillaceae</taxon>
        <taxon>Catenibacterium</taxon>
    </lineage>
</organism>
<keyword evidence="6 7" id="KW-0472">Membrane</keyword>
<dbReference type="AlphaFoldDB" id="A0AAW4MU74"/>
<keyword evidence="4 6" id="KW-0288">FMN</keyword>
<dbReference type="EC" id="7.-.-.-" evidence="6"/>
<dbReference type="NCBIfam" id="TIGR01947">
    <property type="entry name" value="rnfG"/>
    <property type="match status" value="1"/>
</dbReference>
<keyword evidence="3 6" id="KW-0285">Flavoprotein</keyword>
<evidence type="ECO:0000256" key="3">
    <source>
        <dbReference type="ARBA" id="ARBA00022630"/>
    </source>
</evidence>
<evidence type="ECO:0000256" key="6">
    <source>
        <dbReference type="HAMAP-Rule" id="MF_00479"/>
    </source>
</evidence>
<dbReference type="Pfam" id="PF04205">
    <property type="entry name" value="FMN_bind"/>
    <property type="match status" value="1"/>
</dbReference>
<dbReference type="InterPro" id="IPR007329">
    <property type="entry name" value="FMN-bd"/>
</dbReference>
<comment type="cofactor">
    <cofactor evidence="6">
        <name>FMN</name>
        <dbReference type="ChEBI" id="CHEBI:58210"/>
    </cofactor>
</comment>
<dbReference type="PANTHER" id="PTHR36118">
    <property type="entry name" value="ION-TRANSLOCATING OXIDOREDUCTASE COMPLEX SUBUNIT G"/>
    <property type="match status" value="1"/>
</dbReference>
<dbReference type="RefSeq" id="WP_217747385.1">
    <property type="nucleotide sequence ID" value="NZ_JAHOEB010000019.1"/>
</dbReference>
<dbReference type="EMBL" id="JAHOEF010000018">
    <property type="protein sequence ID" value="MBV3382454.1"/>
    <property type="molecule type" value="Genomic_DNA"/>
</dbReference>
<evidence type="ECO:0000256" key="1">
    <source>
        <dbReference type="ARBA" id="ARBA00022448"/>
    </source>
</evidence>
<feature type="modified residue" description="FMN phosphoryl threonine" evidence="6">
    <location>
        <position position="179"/>
    </location>
</feature>
<reference evidence="9 12" key="1">
    <citation type="submission" date="2021-06" db="EMBL/GenBank/DDBJ databases">
        <title>Collection of gut derived symbiotic bacterial strains cultured from healthy donors.</title>
        <authorList>
            <person name="Lin H."/>
            <person name="Littmann E."/>
            <person name="Pamer E.G."/>
        </authorList>
    </citation>
    <scope>NUCLEOTIDE SEQUENCE</scope>
    <source>
        <strain evidence="10 12">MSK.21.70</strain>
        <strain evidence="9">MSK.21.82</strain>
    </source>
</reference>
<dbReference type="PIRSF" id="PIRSF006091">
    <property type="entry name" value="E_trnsport_RnfG"/>
    <property type="match status" value="1"/>
</dbReference>
<comment type="subunit">
    <text evidence="6">The complex is composed of six subunits: RnfA, RnfB, RnfC, RnfD, RnfE and RnfG.</text>
</comment>
<keyword evidence="6" id="KW-1278">Translocase</keyword>
<evidence type="ECO:0000259" key="8">
    <source>
        <dbReference type="SMART" id="SM00900"/>
    </source>
</evidence>
<dbReference type="PANTHER" id="PTHR36118:SF1">
    <property type="entry name" value="ION-TRANSLOCATING OXIDOREDUCTASE COMPLEX SUBUNIT G"/>
    <property type="match status" value="1"/>
</dbReference>
<dbReference type="Proteomes" id="UP001196408">
    <property type="component" value="Unassembled WGS sequence"/>
</dbReference>
<dbReference type="GO" id="GO:0010181">
    <property type="term" value="F:FMN binding"/>
    <property type="evidence" value="ECO:0007669"/>
    <property type="project" value="InterPro"/>
</dbReference>
<dbReference type="HAMAP" id="MF_00479">
    <property type="entry name" value="RsxG_RnfG"/>
    <property type="match status" value="1"/>
</dbReference>
<keyword evidence="6 7" id="KW-1133">Transmembrane helix</keyword>
<dbReference type="EMBL" id="JAHOEL010000019">
    <property type="protein sequence ID" value="MBV3392514.1"/>
    <property type="molecule type" value="Genomic_DNA"/>
</dbReference>
<dbReference type="GO" id="GO:0005886">
    <property type="term" value="C:plasma membrane"/>
    <property type="evidence" value="ECO:0007669"/>
    <property type="project" value="UniProtKB-SubCell"/>
</dbReference>
<keyword evidence="2 6" id="KW-0597">Phosphoprotein</keyword>
<evidence type="ECO:0000313" key="12">
    <source>
        <dbReference type="Proteomes" id="UP001197492"/>
    </source>
</evidence>
<evidence type="ECO:0000256" key="2">
    <source>
        <dbReference type="ARBA" id="ARBA00022553"/>
    </source>
</evidence>
<comment type="subcellular location">
    <subcellularLocation>
        <location evidence="6">Cell membrane</location>
        <topology evidence="6">Single-pass membrane protein</topology>
    </subcellularLocation>
</comment>
<dbReference type="GO" id="GO:0009055">
    <property type="term" value="F:electron transfer activity"/>
    <property type="evidence" value="ECO:0007669"/>
    <property type="project" value="InterPro"/>
</dbReference>
<dbReference type="Proteomes" id="UP001197492">
    <property type="component" value="Unassembled WGS sequence"/>
</dbReference>
<keyword evidence="12" id="KW-1185">Reference proteome</keyword>
<evidence type="ECO:0000256" key="5">
    <source>
        <dbReference type="ARBA" id="ARBA00022982"/>
    </source>
</evidence>
<evidence type="ECO:0000313" key="10">
    <source>
        <dbReference type="EMBL" id="MBV3392514.1"/>
    </source>
</evidence>
<name>A0AAW4MU74_9FIRM</name>
<gene>
    <name evidence="6" type="primary">rnfG</name>
    <name evidence="9" type="ORF">KSV97_04230</name>
    <name evidence="10" type="ORF">KSW06_04420</name>
</gene>
<dbReference type="SMART" id="SM00900">
    <property type="entry name" value="FMN_bind"/>
    <property type="match status" value="1"/>
</dbReference>
<evidence type="ECO:0000313" key="9">
    <source>
        <dbReference type="EMBL" id="MBV3382454.1"/>
    </source>
</evidence>
<dbReference type="InterPro" id="IPR010209">
    <property type="entry name" value="Ion_transpt_RnfG/RsxG"/>
</dbReference>